<dbReference type="InterPro" id="IPR004268">
    <property type="entry name" value="MurJ"/>
</dbReference>
<dbReference type="Pfam" id="PF03023">
    <property type="entry name" value="MurJ"/>
    <property type="match status" value="1"/>
</dbReference>
<evidence type="ECO:0000256" key="4">
    <source>
        <dbReference type="ARBA" id="ARBA00022960"/>
    </source>
</evidence>
<reference evidence="9" key="1">
    <citation type="submission" date="2018-06" db="EMBL/GenBank/DDBJ databases">
        <authorList>
            <person name="Zhirakovskaya E."/>
        </authorList>
    </citation>
    <scope>NUCLEOTIDE SEQUENCE</scope>
</reference>
<accession>A0A3B0WL83</accession>
<sequence>MTLLSRVFGLLRDITIATFFGASGGTDAFLVAFKIPNFMRRLFGEGAFSLAFVPVFSEYKEKHDKAALKDLVDHVAGTLGGFLLILALLGMIFAPALVYLFAPGFADDAQQFQLTADLLRITFPYIFFIALVAFCGGIMNSFHQFAVPAFTPVLLNVSLIASVFLLTPYFDEPLMALAWGVAVAGIVQLFIQFPALMKLNLMPSPKIKRGHAGVKKITTLMLPAIFGSSVAQINLLLDTVIASFLITGSVTWLYYSDRLLEFPLGVLGIAIATVILPTLSQQHSRDSADQFNQTLNWALRLVTLITIPACVGLFILAGPILASLFEYGKFTAHDTYFSSLSLMAYMLGLPALICIKVLAPGYYARQDTKTPVRIGIIAMVCNMVMNIAFVVPLVKIDYMAPHVGLALATSFSAYINAILLYRGLRKANIFHPQDGWMAWIIRIFTASIAMAAVLVWFKPDAIQWTQWQLMERLSNLTGLIFAGVLVYVVLLWLQGLRPSQFKKQS</sequence>
<dbReference type="CDD" id="cd13123">
    <property type="entry name" value="MATE_MurJ_like"/>
    <property type="match status" value="1"/>
</dbReference>
<feature type="transmembrane region" description="Helical" evidence="8">
    <location>
        <begin position="337"/>
        <end position="359"/>
    </location>
</feature>
<keyword evidence="2" id="KW-1003">Cell membrane</keyword>
<name>A0A3B0WL83_9ZZZZ</name>
<feature type="transmembrane region" description="Helical" evidence="8">
    <location>
        <begin position="476"/>
        <end position="493"/>
    </location>
</feature>
<dbReference type="GO" id="GO:0005886">
    <property type="term" value="C:plasma membrane"/>
    <property type="evidence" value="ECO:0007669"/>
    <property type="project" value="UniProtKB-SubCell"/>
</dbReference>
<proteinExistence type="inferred from homology"/>
<feature type="transmembrane region" description="Helical" evidence="8">
    <location>
        <begin position="122"/>
        <end position="142"/>
    </location>
</feature>
<evidence type="ECO:0000256" key="2">
    <source>
        <dbReference type="ARBA" id="ARBA00022475"/>
    </source>
</evidence>
<dbReference type="GO" id="GO:0034204">
    <property type="term" value="P:lipid translocation"/>
    <property type="evidence" value="ECO:0007669"/>
    <property type="project" value="TreeGrafter"/>
</dbReference>
<evidence type="ECO:0000256" key="1">
    <source>
        <dbReference type="ARBA" id="ARBA00004651"/>
    </source>
</evidence>
<dbReference type="GO" id="GO:0009252">
    <property type="term" value="P:peptidoglycan biosynthetic process"/>
    <property type="evidence" value="ECO:0007669"/>
    <property type="project" value="UniProtKB-KW"/>
</dbReference>
<feature type="transmembrane region" description="Helical" evidence="8">
    <location>
        <begin position="436"/>
        <end position="456"/>
    </location>
</feature>
<keyword evidence="7 8" id="KW-0472">Membrane</keyword>
<keyword evidence="4" id="KW-0133">Cell shape</keyword>
<evidence type="ECO:0000256" key="3">
    <source>
        <dbReference type="ARBA" id="ARBA00022692"/>
    </source>
</evidence>
<feature type="transmembrane region" description="Helical" evidence="8">
    <location>
        <begin position="149"/>
        <end position="170"/>
    </location>
</feature>
<dbReference type="NCBIfam" id="TIGR01695">
    <property type="entry name" value="murJ_mviN"/>
    <property type="match status" value="1"/>
</dbReference>
<gene>
    <name evidence="9" type="ORF">MNBD_GAMMA05-287</name>
</gene>
<organism evidence="9">
    <name type="scientific">hydrothermal vent metagenome</name>
    <dbReference type="NCBI Taxonomy" id="652676"/>
    <lineage>
        <taxon>unclassified sequences</taxon>
        <taxon>metagenomes</taxon>
        <taxon>ecological metagenomes</taxon>
    </lineage>
</organism>
<dbReference type="InterPro" id="IPR051050">
    <property type="entry name" value="Lipid_II_flippase_MurJ/MviN"/>
</dbReference>
<feature type="transmembrane region" description="Helical" evidence="8">
    <location>
        <begin position="79"/>
        <end position="102"/>
    </location>
</feature>
<dbReference type="GO" id="GO:0008360">
    <property type="term" value="P:regulation of cell shape"/>
    <property type="evidence" value="ECO:0007669"/>
    <property type="project" value="UniProtKB-KW"/>
</dbReference>
<feature type="transmembrane region" description="Helical" evidence="8">
    <location>
        <begin position="301"/>
        <end position="325"/>
    </location>
</feature>
<dbReference type="PRINTS" id="PR01806">
    <property type="entry name" value="VIRFACTRMVIN"/>
</dbReference>
<evidence type="ECO:0000313" key="9">
    <source>
        <dbReference type="EMBL" id="VAW53300.1"/>
    </source>
</evidence>
<keyword evidence="5" id="KW-0573">Peptidoglycan synthesis</keyword>
<keyword evidence="6 8" id="KW-1133">Transmembrane helix</keyword>
<feature type="transmembrane region" description="Helical" evidence="8">
    <location>
        <begin position="176"/>
        <end position="196"/>
    </location>
</feature>
<dbReference type="PANTHER" id="PTHR47019:SF1">
    <property type="entry name" value="LIPID II FLIPPASE MURJ"/>
    <property type="match status" value="1"/>
</dbReference>
<feature type="transmembrane region" description="Helical" evidence="8">
    <location>
        <begin position="262"/>
        <end position="280"/>
    </location>
</feature>
<dbReference type="PIRSF" id="PIRSF002869">
    <property type="entry name" value="MviN"/>
    <property type="match status" value="1"/>
</dbReference>
<evidence type="ECO:0000256" key="6">
    <source>
        <dbReference type="ARBA" id="ARBA00022989"/>
    </source>
</evidence>
<dbReference type="PANTHER" id="PTHR47019">
    <property type="entry name" value="LIPID II FLIPPASE MURJ"/>
    <property type="match status" value="1"/>
</dbReference>
<feature type="transmembrane region" description="Helical" evidence="8">
    <location>
        <begin position="371"/>
        <end position="391"/>
    </location>
</feature>
<keyword evidence="3 8" id="KW-0812">Transmembrane</keyword>
<evidence type="ECO:0000256" key="8">
    <source>
        <dbReference type="SAM" id="Phobius"/>
    </source>
</evidence>
<protein>
    <submittedName>
        <fullName evidence="9">Proposed peptidoglycan lipid II flippase MurJ</fullName>
    </submittedName>
</protein>
<evidence type="ECO:0000256" key="7">
    <source>
        <dbReference type="ARBA" id="ARBA00023136"/>
    </source>
</evidence>
<dbReference type="GO" id="GO:0015648">
    <property type="term" value="F:lipid-linked peptidoglycan transporter activity"/>
    <property type="evidence" value="ECO:0007669"/>
    <property type="project" value="TreeGrafter"/>
</dbReference>
<feature type="transmembrane region" description="Helical" evidence="8">
    <location>
        <begin position="217"/>
        <end position="242"/>
    </location>
</feature>
<feature type="transmembrane region" description="Helical" evidence="8">
    <location>
        <begin position="403"/>
        <end position="424"/>
    </location>
</feature>
<dbReference type="AlphaFoldDB" id="A0A3B0WL83"/>
<dbReference type="HAMAP" id="MF_02078">
    <property type="entry name" value="MurJ_MviN"/>
    <property type="match status" value="1"/>
</dbReference>
<feature type="transmembrane region" description="Helical" evidence="8">
    <location>
        <begin position="14"/>
        <end position="33"/>
    </location>
</feature>
<comment type="subcellular location">
    <subcellularLocation>
        <location evidence="1">Cell membrane</location>
        <topology evidence="1">Multi-pass membrane protein</topology>
    </subcellularLocation>
</comment>
<dbReference type="EMBL" id="UOFE01000034">
    <property type="protein sequence ID" value="VAW53300.1"/>
    <property type="molecule type" value="Genomic_DNA"/>
</dbReference>
<evidence type="ECO:0000256" key="5">
    <source>
        <dbReference type="ARBA" id="ARBA00022984"/>
    </source>
</evidence>